<dbReference type="EMBL" id="KI913253">
    <property type="protein sequence ID" value="ETV65038.1"/>
    <property type="molecule type" value="Genomic_DNA"/>
</dbReference>
<feature type="compositionally biased region" description="Basic and acidic residues" evidence="1">
    <location>
        <begin position="42"/>
        <end position="68"/>
    </location>
</feature>
<name>W4FE81_APHAT</name>
<dbReference type="VEuPathDB" id="FungiDB:H257_18162"/>
<reference evidence="2" key="1">
    <citation type="submission" date="2013-12" db="EMBL/GenBank/DDBJ databases">
        <title>The Genome Sequence of Aphanomyces astaci APO3.</title>
        <authorList>
            <consortium name="The Broad Institute Genomics Platform"/>
            <person name="Russ C."/>
            <person name="Tyler B."/>
            <person name="van West P."/>
            <person name="Dieguez-Uribeondo J."/>
            <person name="Young S.K."/>
            <person name="Zeng Q."/>
            <person name="Gargeya S."/>
            <person name="Fitzgerald M."/>
            <person name="Abouelleil A."/>
            <person name="Alvarado L."/>
            <person name="Chapman S.B."/>
            <person name="Gainer-Dewar J."/>
            <person name="Goldberg J."/>
            <person name="Griggs A."/>
            <person name="Gujja S."/>
            <person name="Hansen M."/>
            <person name="Howarth C."/>
            <person name="Imamovic A."/>
            <person name="Ireland A."/>
            <person name="Larimer J."/>
            <person name="McCowan C."/>
            <person name="Murphy C."/>
            <person name="Pearson M."/>
            <person name="Poon T.W."/>
            <person name="Priest M."/>
            <person name="Roberts A."/>
            <person name="Saif S."/>
            <person name="Shea T."/>
            <person name="Sykes S."/>
            <person name="Wortman J."/>
            <person name="Nusbaum C."/>
            <person name="Birren B."/>
        </authorList>
    </citation>
    <scope>NUCLEOTIDE SEQUENCE [LARGE SCALE GENOMIC DNA]</scope>
    <source>
        <strain evidence="2">APO3</strain>
    </source>
</reference>
<feature type="compositionally biased region" description="Low complexity" evidence="1">
    <location>
        <begin position="12"/>
        <end position="24"/>
    </location>
</feature>
<protein>
    <submittedName>
        <fullName evidence="2">Uncharacterized protein</fullName>
    </submittedName>
</protein>
<feature type="compositionally biased region" description="Basic and acidic residues" evidence="1">
    <location>
        <begin position="104"/>
        <end position="113"/>
    </location>
</feature>
<sequence>MAKNSKNYTQKPKGATKAPAAAGSEAEEEVGGVTTDALSAVEESKSEEVRKTIEELTKAEDMAVKPWDRTGNSYHDPRSEAPILTNNIRRQRIPTAKELSPMPRSERTKRQKSEPSYVLNDDIDRTLSGDGSTRPIVLQRKSVSTTPNWGARLMIVGCWTRPYQAAQDGDLFRADHRRQAAEDEGPNIPGELGEEAGNVLDKLRVNAQRMGGEWRRSAVRWIPSTDRSLLKATCTYVWRVPVEQFSEDDYRDRIMEIVGQPGLKTTPTKSDMQTYCRALSVDPHGDVGSRLVSLWSSG</sequence>
<proteinExistence type="predicted"/>
<feature type="compositionally biased region" description="Polar residues" evidence="1">
    <location>
        <begin position="1"/>
        <end position="10"/>
    </location>
</feature>
<dbReference type="GeneID" id="20820158"/>
<organism evidence="2">
    <name type="scientific">Aphanomyces astaci</name>
    <name type="common">Crayfish plague agent</name>
    <dbReference type="NCBI Taxonomy" id="112090"/>
    <lineage>
        <taxon>Eukaryota</taxon>
        <taxon>Sar</taxon>
        <taxon>Stramenopiles</taxon>
        <taxon>Oomycota</taxon>
        <taxon>Saprolegniomycetes</taxon>
        <taxon>Saprolegniales</taxon>
        <taxon>Verrucalvaceae</taxon>
        <taxon>Aphanomyces</taxon>
    </lineage>
</organism>
<dbReference type="AlphaFoldDB" id="W4FE81"/>
<dbReference type="RefSeq" id="XP_009845474.1">
    <property type="nucleotide sequence ID" value="XM_009847172.1"/>
</dbReference>
<evidence type="ECO:0000313" key="2">
    <source>
        <dbReference type="EMBL" id="ETV65038.1"/>
    </source>
</evidence>
<evidence type="ECO:0000256" key="1">
    <source>
        <dbReference type="SAM" id="MobiDB-lite"/>
    </source>
</evidence>
<gene>
    <name evidence="2" type="ORF">H257_18162</name>
</gene>
<feature type="region of interest" description="Disordered" evidence="1">
    <location>
        <begin position="1"/>
        <end position="126"/>
    </location>
</feature>
<accession>W4FE81</accession>